<dbReference type="PROSITE" id="PS50850">
    <property type="entry name" value="MFS"/>
    <property type="match status" value="1"/>
</dbReference>
<feature type="transmembrane region" description="Helical" evidence="8">
    <location>
        <begin position="316"/>
        <end position="334"/>
    </location>
</feature>
<feature type="transmembrane region" description="Helical" evidence="8">
    <location>
        <begin position="205"/>
        <end position="225"/>
    </location>
</feature>
<feature type="transmembrane region" description="Helical" evidence="8">
    <location>
        <begin position="56"/>
        <end position="74"/>
    </location>
</feature>
<proteinExistence type="inferred from homology"/>
<evidence type="ECO:0000313" key="11">
    <source>
        <dbReference type="Proteomes" id="UP000254869"/>
    </source>
</evidence>
<feature type="transmembrane region" description="Helical" evidence="8">
    <location>
        <begin position="172"/>
        <end position="193"/>
    </location>
</feature>
<feature type="transmembrane region" description="Helical" evidence="8">
    <location>
        <begin position="86"/>
        <end position="105"/>
    </location>
</feature>
<comment type="subcellular location">
    <subcellularLocation>
        <location evidence="1">Cell membrane</location>
        <topology evidence="1">Multi-pass membrane protein</topology>
    </subcellularLocation>
</comment>
<feature type="transmembrane region" description="Helical" evidence="8">
    <location>
        <begin position="117"/>
        <end position="137"/>
    </location>
</feature>
<dbReference type="RefSeq" id="WP_068005628.1">
    <property type="nucleotide sequence ID" value="NZ_QQBC01000012.1"/>
</dbReference>
<dbReference type="InterPro" id="IPR036388">
    <property type="entry name" value="WH-like_DNA-bd_sf"/>
</dbReference>
<keyword evidence="11" id="KW-1185">Reference proteome</keyword>
<dbReference type="PANTHER" id="PTHR23501">
    <property type="entry name" value="MAJOR FACILITATOR SUPERFAMILY"/>
    <property type="match status" value="1"/>
</dbReference>
<feature type="transmembrane region" description="Helical" evidence="8">
    <location>
        <begin position="237"/>
        <end position="256"/>
    </location>
</feature>
<evidence type="ECO:0000256" key="7">
    <source>
        <dbReference type="ARBA" id="ARBA00023136"/>
    </source>
</evidence>
<evidence type="ECO:0000256" key="6">
    <source>
        <dbReference type="ARBA" id="ARBA00022989"/>
    </source>
</evidence>
<feature type="transmembrane region" description="Helical" evidence="8">
    <location>
        <begin position="341"/>
        <end position="358"/>
    </location>
</feature>
<dbReference type="FunFam" id="1.20.1720.10:FF:000004">
    <property type="entry name" value="EmrB/QacA family drug resistance transporter"/>
    <property type="match status" value="1"/>
</dbReference>
<dbReference type="SUPFAM" id="SSF46785">
    <property type="entry name" value="Winged helix' DNA-binding domain"/>
    <property type="match status" value="1"/>
</dbReference>
<keyword evidence="7 8" id="KW-0472">Membrane</keyword>
<gene>
    <name evidence="10" type="ORF">DFR76_112266</name>
</gene>
<dbReference type="GO" id="GO:0022857">
    <property type="term" value="F:transmembrane transporter activity"/>
    <property type="evidence" value="ECO:0007669"/>
    <property type="project" value="InterPro"/>
</dbReference>
<organism evidence="10 11">
    <name type="scientific">Nocardia pseudobrasiliensis</name>
    <dbReference type="NCBI Taxonomy" id="45979"/>
    <lineage>
        <taxon>Bacteria</taxon>
        <taxon>Bacillati</taxon>
        <taxon>Actinomycetota</taxon>
        <taxon>Actinomycetes</taxon>
        <taxon>Mycobacteriales</taxon>
        <taxon>Nocardiaceae</taxon>
        <taxon>Nocardia</taxon>
    </lineage>
</organism>
<dbReference type="InterPro" id="IPR004638">
    <property type="entry name" value="EmrB-like"/>
</dbReference>
<dbReference type="InterPro" id="IPR011701">
    <property type="entry name" value="MFS"/>
</dbReference>
<dbReference type="EMBL" id="QQBC01000012">
    <property type="protein sequence ID" value="RDI62947.1"/>
    <property type="molecule type" value="Genomic_DNA"/>
</dbReference>
<accession>A0A370HWP6</accession>
<evidence type="ECO:0000256" key="3">
    <source>
        <dbReference type="ARBA" id="ARBA00022448"/>
    </source>
</evidence>
<evidence type="ECO:0000313" key="10">
    <source>
        <dbReference type="EMBL" id="RDI62947.1"/>
    </source>
</evidence>
<sequence>MTGAQEVADSPAPVSSTRANVVFVTVVLGMLMAALDQTIVSTALPTIVADLGGSSHLSWVVTSYLLAEAVATALAGKFGDLFGRKLVFQLSGLIFIVGSMIAGLANGMTLLVVARGIQGLGAGGLMVTAMALIADVIPLRDRGKYQGALGAVFGVTTVIGPTLGGLFTDHASWRWCFYVNVPLAIVMIVVAARAIPSLRGAVRPVIDYAGIAFVAIGVSCLVLGLEWGGQEYPWGSATIIGLFIGAAVSLGAFVFIEFRAKEPMLPMHLFRSNAFTVCSVLSFIVGFAMMGALTYLPAYMQYVNGLSATASGFRTLPMVVGLFITSIISGQVVGQTGKYKYFPIAGTAVTALGLYLMSTMDRHTGFWTQSLYMFVLGLGLGLAMQVLTIVVQNTVPYTDLGTATSGVTFFRTVGSTVGTSVFGTLYSNRLNPDLRTALANDPGVPPAAAGNPQLLHKLPHAQAVPIIDAYADTIAHMFRWAVPIALLGFVVAWFLKQVPLRDTARADAGDVGAGFSMPDSADRVVRLEHAVASLMRKVREEDISAPGLLARAGSPLHREQAWALGQVRMLNGTRGEATLDTIARAHHVPPEVLRPVYDQAVADGYVEFNGDRMDLTDSGHAELDRIKQAVQRWLSDRLDDWDCHDPDDRALLDQALANIAAKLLDESQRDGVMPTRAT</sequence>
<dbReference type="CDD" id="cd17502">
    <property type="entry name" value="MFS_Azr1_MDR_like"/>
    <property type="match status" value="1"/>
</dbReference>
<reference evidence="10 11" key="1">
    <citation type="submission" date="2018-07" db="EMBL/GenBank/DDBJ databases">
        <title>Genomic Encyclopedia of Type Strains, Phase IV (KMG-IV): sequencing the most valuable type-strain genomes for metagenomic binning, comparative biology and taxonomic classification.</title>
        <authorList>
            <person name="Goeker M."/>
        </authorList>
    </citation>
    <scope>NUCLEOTIDE SEQUENCE [LARGE SCALE GENOMIC DNA]</scope>
    <source>
        <strain evidence="10 11">DSM 44290</strain>
    </source>
</reference>
<dbReference type="Gene3D" id="1.20.1250.20">
    <property type="entry name" value="MFS general substrate transporter like domains"/>
    <property type="match status" value="1"/>
</dbReference>
<protein>
    <submittedName>
        <fullName evidence="10">EmrB/QacA subfamily drug resistance transporter</fullName>
    </submittedName>
</protein>
<keyword evidence="6 8" id="KW-1133">Transmembrane helix</keyword>
<dbReference type="InterPro" id="IPR036390">
    <property type="entry name" value="WH_DNA-bd_sf"/>
</dbReference>
<dbReference type="GO" id="GO:0005886">
    <property type="term" value="C:plasma membrane"/>
    <property type="evidence" value="ECO:0007669"/>
    <property type="project" value="UniProtKB-SubCell"/>
</dbReference>
<feature type="transmembrane region" description="Helical" evidence="8">
    <location>
        <begin position="277"/>
        <end position="296"/>
    </location>
</feature>
<dbReference type="Pfam" id="PF07690">
    <property type="entry name" value="MFS_1"/>
    <property type="match status" value="1"/>
</dbReference>
<keyword evidence="3" id="KW-0813">Transport</keyword>
<dbReference type="InterPro" id="IPR020846">
    <property type="entry name" value="MFS_dom"/>
</dbReference>
<name>A0A370HWP6_9NOCA</name>
<dbReference type="STRING" id="1210086.GCA_001613105_06386"/>
<dbReference type="AlphaFoldDB" id="A0A370HWP6"/>
<dbReference type="InterPro" id="IPR036259">
    <property type="entry name" value="MFS_trans_sf"/>
</dbReference>
<evidence type="ECO:0000256" key="2">
    <source>
        <dbReference type="ARBA" id="ARBA00007520"/>
    </source>
</evidence>
<feature type="transmembrane region" description="Helical" evidence="8">
    <location>
        <begin position="370"/>
        <end position="391"/>
    </location>
</feature>
<keyword evidence="5 8" id="KW-0812">Transmembrane</keyword>
<evidence type="ECO:0000256" key="5">
    <source>
        <dbReference type="ARBA" id="ARBA00022692"/>
    </source>
</evidence>
<feature type="transmembrane region" description="Helical" evidence="8">
    <location>
        <begin position="403"/>
        <end position="426"/>
    </location>
</feature>
<feature type="transmembrane region" description="Helical" evidence="8">
    <location>
        <begin position="149"/>
        <end position="166"/>
    </location>
</feature>
<dbReference type="Proteomes" id="UP000254869">
    <property type="component" value="Unassembled WGS sequence"/>
</dbReference>
<comment type="similarity">
    <text evidence="2">Belongs to the major facilitator superfamily. TCR/Tet family.</text>
</comment>
<feature type="transmembrane region" description="Helical" evidence="8">
    <location>
        <begin position="477"/>
        <end position="495"/>
    </location>
</feature>
<dbReference type="PANTHER" id="PTHR23501:SF197">
    <property type="entry name" value="COMD"/>
    <property type="match status" value="1"/>
</dbReference>
<dbReference type="Gene3D" id="1.20.1720.10">
    <property type="entry name" value="Multidrug resistance protein D"/>
    <property type="match status" value="1"/>
</dbReference>
<feature type="domain" description="Major facilitator superfamily (MFS) profile" evidence="9">
    <location>
        <begin position="22"/>
        <end position="500"/>
    </location>
</feature>
<evidence type="ECO:0000256" key="1">
    <source>
        <dbReference type="ARBA" id="ARBA00004651"/>
    </source>
</evidence>
<evidence type="ECO:0000259" key="9">
    <source>
        <dbReference type="PROSITE" id="PS50850"/>
    </source>
</evidence>
<dbReference type="NCBIfam" id="TIGR00711">
    <property type="entry name" value="efflux_EmrB"/>
    <property type="match status" value="1"/>
</dbReference>
<feature type="transmembrane region" description="Helical" evidence="8">
    <location>
        <begin position="21"/>
        <end position="44"/>
    </location>
</feature>
<evidence type="ECO:0000256" key="4">
    <source>
        <dbReference type="ARBA" id="ARBA00022475"/>
    </source>
</evidence>
<comment type="caution">
    <text evidence="10">The sequence shown here is derived from an EMBL/GenBank/DDBJ whole genome shotgun (WGS) entry which is preliminary data.</text>
</comment>
<dbReference type="SUPFAM" id="SSF103473">
    <property type="entry name" value="MFS general substrate transporter"/>
    <property type="match status" value="1"/>
</dbReference>
<evidence type="ECO:0000256" key="8">
    <source>
        <dbReference type="SAM" id="Phobius"/>
    </source>
</evidence>
<keyword evidence="4" id="KW-1003">Cell membrane</keyword>
<dbReference type="Gene3D" id="1.10.10.10">
    <property type="entry name" value="Winged helix-like DNA-binding domain superfamily/Winged helix DNA-binding domain"/>
    <property type="match status" value="1"/>
</dbReference>